<dbReference type="GO" id="GO:0006888">
    <property type="term" value="P:endoplasmic reticulum to Golgi vesicle-mediated transport"/>
    <property type="evidence" value="ECO:0007669"/>
    <property type="project" value="TreeGrafter"/>
</dbReference>
<protein>
    <submittedName>
        <fullName evidence="4">Uncharacterized protein</fullName>
    </submittedName>
</protein>
<dbReference type="GO" id="GO:0005789">
    <property type="term" value="C:endoplasmic reticulum membrane"/>
    <property type="evidence" value="ECO:0007669"/>
    <property type="project" value="TreeGrafter"/>
</dbReference>
<dbReference type="GO" id="GO:0070971">
    <property type="term" value="C:endoplasmic reticulum exit site"/>
    <property type="evidence" value="ECO:0007669"/>
    <property type="project" value="TreeGrafter"/>
</dbReference>
<dbReference type="Proteomes" id="UP000694414">
    <property type="component" value="Unplaced"/>
</dbReference>
<feature type="chain" id="PRO_5034631754" evidence="3">
    <location>
        <begin position="26"/>
        <end position="300"/>
    </location>
</feature>
<feature type="signal peptide" evidence="3">
    <location>
        <begin position="1"/>
        <end position="25"/>
    </location>
</feature>
<feature type="coiled-coil region" evidence="2">
    <location>
        <begin position="121"/>
        <end position="246"/>
    </location>
</feature>
<keyword evidence="5" id="KW-1185">Reference proteome</keyword>
<dbReference type="GO" id="GO:0009306">
    <property type="term" value="P:protein secretion"/>
    <property type="evidence" value="ECO:0007669"/>
    <property type="project" value="TreeGrafter"/>
</dbReference>
<reference evidence="4" key="2">
    <citation type="submission" date="2025-09" db="UniProtKB">
        <authorList>
            <consortium name="Ensembl"/>
        </authorList>
    </citation>
    <scope>IDENTIFICATION</scope>
</reference>
<sequence>MEGSRASPQLLLALLLGELLRTVGAMPEDRKPGPKSYGFPWESVRCVAMAFLAALFCVWRNFPCATSWLSVQRQTKLAMMLCELTEEKGQILEKLSLFQEESEDLQSPFPNASFGKQSTEAQSLEATYKKLNRSQSELEDEIRHLAKEIKQEKSKHAQQDDLLADISKTIRSLEEESKSLKSQVGGTKTTAHIFQMNTQLLKIAVKVALEENSQHQEHQKQLLQEAEAWKERVNELKKRKVRLQDSEGRARQVLNEKENHIKSLCDRLLKLRDWAAVLGEDRDGENLESGREKCSGIKFV</sequence>
<dbReference type="PANTHER" id="PTHR23158">
    <property type="entry name" value="MELANOMA INHIBITORY ACTIVITY-RELATED"/>
    <property type="match status" value="1"/>
</dbReference>
<keyword evidence="3" id="KW-0732">Signal</keyword>
<organism evidence="4 5">
    <name type="scientific">Prolemur simus</name>
    <name type="common">Greater bamboo lemur</name>
    <name type="synonym">Hapalemur simus</name>
    <dbReference type="NCBI Taxonomy" id="1328070"/>
    <lineage>
        <taxon>Eukaryota</taxon>
        <taxon>Metazoa</taxon>
        <taxon>Chordata</taxon>
        <taxon>Craniata</taxon>
        <taxon>Vertebrata</taxon>
        <taxon>Euteleostomi</taxon>
        <taxon>Mammalia</taxon>
        <taxon>Eutheria</taxon>
        <taxon>Euarchontoglires</taxon>
        <taxon>Primates</taxon>
        <taxon>Strepsirrhini</taxon>
        <taxon>Lemuriformes</taxon>
        <taxon>Lemuridae</taxon>
        <taxon>Prolemur</taxon>
    </lineage>
</organism>
<keyword evidence="1 2" id="KW-0175">Coiled coil</keyword>
<proteinExistence type="predicted"/>
<dbReference type="PANTHER" id="PTHR23158:SF38">
    <property type="entry name" value="MELANOMA INHIBITORY ACTIVITY PROTEIN 2"/>
    <property type="match status" value="1"/>
</dbReference>
<evidence type="ECO:0000313" key="4">
    <source>
        <dbReference type="Ensembl" id="ENSPSMP00000026829.1"/>
    </source>
</evidence>
<evidence type="ECO:0000256" key="1">
    <source>
        <dbReference type="ARBA" id="ARBA00023054"/>
    </source>
</evidence>
<evidence type="ECO:0000256" key="3">
    <source>
        <dbReference type="SAM" id="SignalP"/>
    </source>
</evidence>
<dbReference type="GO" id="GO:0035459">
    <property type="term" value="P:vesicle cargo loading"/>
    <property type="evidence" value="ECO:0007669"/>
    <property type="project" value="TreeGrafter"/>
</dbReference>
<name>A0A8C9ABI4_PROSS</name>
<dbReference type="InterPro" id="IPR051500">
    <property type="entry name" value="cTAGE_MIA/OTOR"/>
</dbReference>
<dbReference type="Ensembl" id="ENSPSMT00000031054.1">
    <property type="protein sequence ID" value="ENSPSMP00000026829.1"/>
    <property type="gene ID" value="ENSPSMG00000018802.1"/>
</dbReference>
<accession>A0A8C9ABI4</accession>
<reference evidence="4" key="1">
    <citation type="submission" date="2025-08" db="UniProtKB">
        <authorList>
            <consortium name="Ensembl"/>
        </authorList>
    </citation>
    <scope>IDENTIFICATION</scope>
</reference>
<dbReference type="AlphaFoldDB" id="A0A8C9ABI4"/>
<evidence type="ECO:0000313" key="5">
    <source>
        <dbReference type="Proteomes" id="UP000694414"/>
    </source>
</evidence>
<evidence type="ECO:0000256" key="2">
    <source>
        <dbReference type="SAM" id="Coils"/>
    </source>
</evidence>
<dbReference type="GeneTree" id="ENSGT00950000182767"/>